<evidence type="ECO:0000313" key="6">
    <source>
        <dbReference type="Proteomes" id="UP001208570"/>
    </source>
</evidence>
<keyword evidence="2" id="KW-0131">Cell cycle</keyword>
<dbReference type="CDD" id="cd08767">
    <property type="entry name" value="Cdt1_c"/>
    <property type="match status" value="1"/>
</dbReference>
<dbReference type="InterPro" id="IPR032054">
    <property type="entry name" value="Cdt1_C"/>
</dbReference>
<reference evidence="5" key="1">
    <citation type="journal article" date="2023" name="Mol. Biol. Evol.">
        <title>Third-Generation Sequencing Reveals the Adaptive Role of the Epigenome in Three Deep-Sea Polychaetes.</title>
        <authorList>
            <person name="Perez M."/>
            <person name="Aroh O."/>
            <person name="Sun Y."/>
            <person name="Lan Y."/>
            <person name="Juniper S.K."/>
            <person name="Young C.R."/>
            <person name="Angers B."/>
            <person name="Qian P.Y."/>
        </authorList>
    </citation>
    <scope>NUCLEOTIDE SEQUENCE</scope>
    <source>
        <strain evidence="5">P08H-3</strain>
    </source>
</reference>
<dbReference type="EMBL" id="JAODUP010001095">
    <property type="protein sequence ID" value="KAK2141453.1"/>
    <property type="molecule type" value="Genomic_DNA"/>
</dbReference>
<dbReference type="PANTHER" id="PTHR28637">
    <property type="entry name" value="DNA REPLICATION FACTOR CDT1"/>
    <property type="match status" value="1"/>
</dbReference>
<dbReference type="GO" id="GO:0070182">
    <property type="term" value="F:DNA polymerase binding"/>
    <property type="evidence" value="ECO:0007669"/>
    <property type="project" value="TreeGrafter"/>
</dbReference>
<evidence type="ECO:0000313" key="5">
    <source>
        <dbReference type="EMBL" id="KAK2141453.1"/>
    </source>
</evidence>
<dbReference type="GO" id="GO:0000278">
    <property type="term" value="P:mitotic cell cycle"/>
    <property type="evidence" value="ECO:0007669"/>
    <property type="project" value="TreeGrafter"/>
</dbReference>
<dbReference type="InterPro" id="IPR036390">
    <property type="entry name" value="WH_DNA-bd_sf"/>
</dbReference>
<protein>
    <recommendedName>
        <fullName evidence="4">CDT1 Geminin-binding domain-containing protein</fullName>
    </recommendedName>
</protein>
<accession>A0AAD9IVP9</accession>
<gene>
    <name evidence="5" type="ORF">LSH36_1095g00032</name>
</gene>
<dbReference type="Pfam" id="PF16679">
    <property type="entry name" value="CDT1_C"/>
    <property type="match status" value="1"/>
</dbReference>
<evidence type="ECO:0000259" key="4">
    <source>
        <dbReference type="SMART" id="SM01075"/>
    </source>
</evidence>
<feature type="region of interest" description="Disordered" evidence="3">
    <location>
        <begin position="238"/>
        <end position="264"/>
    </location>
</feature>
<dbReference type="GO" id="GO:0000076">
    <property type="term" value="P:DNA replication checkpoint signaling"/>
    <property type="evidence" value="ECO:0007669"/>
    <property type="project" value="TreeGrafter"/>
</dbReference>
<dbReference type="InterPro" id="IPR014939">
    <property type="entry name" value="CDT1_Gemini-bd-like"/>
</dbReference>
<dbReference type="SUPFAM" id="SSF46785">
    <property type="entry name" value="Winged helix' DNA-binding domain"/>
    <property type="match status" value="1"/>
</dbReference>
<dbReference type="GO" id="GO:0071163">
    <property type="term" value="P:DNA replication preinitiation complex assembly"/>
    <property type="evidence" value="ECO:0007669"/>
    <property type="project" value="InterPro"/>
</dbReference>
<evidence type="ECO:0000256" key="3">
    <source>
        <dbReference type="SAM" id="MobiDB-lite"/>
    </source>
</evidence>
<dbReference type="CDD" id="cd08674">
    <property type="entry name" value="Cdt1_m"/>
    <property type="match status" value="1"/>
</dbReference>
<dbReference type="GO" id="GO:0005634">
    <property type="term" value="C:nucleus"/>
    <property type="evidence" value="ECO:0007669"/>
    <property type="project" value="TreeGrafter"/>
</dbReference>
<dbReference type="PANTHER" id="PTHR28637:SF1">
    <property type="entry name" value="DNA REPLICATION FACTOR CDT1"/>
    <property type="match status" value="1"/>
</dbReference>
<dbReference type="GO" id="GO:0030174">
    <property type="term" value="P:regulation of DNA-templated DNA replication initiation"/>
    <property type="evidence" value="ECO:0007669"/>
    <property type="project" value="InterPro"/>
</dbReference>
<dbReference type="Proteomes" id="UP001208570">
    <property type="component" value="Unassembled WGS sequence"/>
</dbReference>
<keyword evidence="6" id="KW-1185">Reference proteome</keyword>
<evidence type="ECO:0000256" key="1">
    <source>
        <dbReference type="ARBA" id="ARBA00008356"/>
    </source>
</evidence>
<dbReference type="Gene3D" id="1.10.10.1420">
    <property type="entry name" value="DNA replication factor Cdt1, C-terminal WH domain"/>
    <property type="match status" value="1"/>
</dbReference>
<feature type="region of interest" description="Disordered" evidence="3">
    <location>
        <begin position="38"/>
        <end position="81"/>
    </location>
</feature>
<comment type="caution">
    <text evidence="5">The sequence shown here is derived from an EMBL/GenBank/DDBJ whole genome shotgun (WGS) entry which is preliminary data.</text>
</comment>
<name>A0AAD9IVP9_9ANNE</name>
<dbReference type="GO" id="GO:0003677">
    <property type="term" value="F:DNA binding"/>
    <property type="evidence" value="ECO:0007669"/>
    <property type="project" value="InterPro"/>
</dbReference>
<feature type="domain" description="CDT1 Geminin-binding" evidence="4">
    <location>
        <begin position="364"/>
        <end position="538"/>
    </location>
</feature>
<dbReference type="SMART" id="SM01075">
    <property type="entry name" value="CDT1"/>
    <property type="match status" value="1"/>
</dbReference>
<dbReference type="InterPro" id="IPR045173">
    <property type="entry name" value="Cdt1"/>
</dbReference>
<dbReference type="Pfam" id="PF08839">
    <property type="entry name" value="CDT1"/>
    <property type="match status" value="1"/>
</dbReference>
<feature type="compositionally biased region" description="Basic and acidic residues" evidence="3">
    <location>
        <begin position="243"/>
        <end position="252"/>
    </location>
</feature>
<dbReference type="InterPro" id="IPR038090">
    <property type="entry name" value="Cdt1_C_WH_dom_sf"/>
</dbReference>
<organism evidence="5 6">
    <name type="scientific">Paralvinella palmiformis</name>
    <dbReference type="NCBI Taxonomy" id="53620"/>
    <lineage>
        <taxon>Eukaryota</taxon>
        <taxon>Metazoa</taxon>
        <taxon>Spiralia</taxon>
        <taxon>Lophotrochozoa</taxon>
        <taxon>Annelida</taxon>
        <taxon>Polychaeta</taxon>
        <taxon>Sedentaria</taxon>
        <taxon>Canalipalpata</taxon>
        <taxon>Terebellida</taxon>
        <taxon>Terebelliformia</taxon>
        <taxon>Alvinellidae</taxon>
        <taxon>Paralvinella</taxon>
    </lineage>
</organism>
<sequence>MSHGQTKVSEYFSKRKNYDGLQPSKLRKVMVDEEFGESAITTSSTPPIGSRTRARVNKVSHPTSQVPLRKKTTKCSKPTSKVRIKPENQRTIEFTLRKAHEKVECAASEDKLTEAFPTAVLDNHNGSPPGSPTKRTLRQTQDDVQQITRKRGHCQDPVIRDLFQEGDSSGFNFHKNDTVRVNDRAVLSPRRLSTDGEEKSDVFEFKGKEKTVMKEAKLKELVREFTLASDGNQKFRISPSVLEEGKRGDKQDQSVAPMKDLEASETSLEKLKDKASSALRNPAALKAKLSKCTNIRDLKEKLRMLHPTSPRKNVQQATIIQSPIKSHLTDALKEATSTTPHKAKKPAYERFTSLEEPIPAGLALPKTYKLLLDMFIGMDTVISILHKRSEVCTFSKLKVAIQQMTRRNFELKHLGQIKTVYPTAYHLKQEKNLPCYGKKKSNDYQLTVEVNIVDDPLSKISNVTLLTKDGHPDFTTSKIVERKTTFHRKLIDILRQHHKVFLSSLKPPITIPDHKVTHWHPKFCVENVPEIEPAELPKAENVLVITTAKDALEQVKKFGNNSRIKQALEKVAAKNYETDAQNKVNAKNVASSKLDTNLANKSDEKQALRGVSQSFLEKIRAKEARKQQEAMLRSPADEKKQERMSRLPELVRILRTLFVTSKKPALLKCDILGKLADSYKACMGQVEAECHLDLLTELVPDWISVLKLKRGVFVTIDKNKDINAVMSCLDKLRKEMP</sequence>
<proteinExistence type="inferred from homology"/>
<feature type="region of interest" description="Disordered" evidence="3">
    <location>
        <begin position="119"/>
        <end position="138"/>
    </location>
</feature>
<dbReference type="AlphaFoldDB" id="A0AAD9IVP9"/>
<evidence type="ECO:0000256" key="2">
    <source>
        <dbReference type="ARBA" id="ARBA00023306"/>
    </source>
</evidence>
<comment type="similarity">
    <text evidence="1">Belongs to the Cdt1 family.</text>
</comment>